<keyword evidence="1" id="KW-0677">Repeat</keyword>
<dbReference type="PROSITE" id="PS50088">
    <property type="entry name" value="ANK_REPEAT"/>
    <property type="match status" value="1"/>
</dbReference>
<dbReference type="PANTHER" id="PTHR24171">
    <property type="entry name" value="ANKYRIN REPEAT DOMAIN-CONTAINING PROTEIN 39-RELATED"/>
    <property type="match status" value="1"/>
</dbReference>
<proteinExistence type="predicted"/>
<dbReference type="PROSITE" id="PS50297">
    <property type="entry name" value="ANK_REP_REGION"/>
    <property type="match status" value="1"/>
</dbReference>
<feature type="compositionally biased region" description="Basic and acidic residues" evidence="4">
    <location>
        <begin position="476"/>
        <end position="487"/>
    </location>
</feature>
<dbReference type="Gene3D" id="1.25.40.20">
    <property type="entry name" value="Ankyrin repeat-containing domain"/>
    <property type="match status" value="1"/>
</dbReference>
<organism evidence="5 6">
    <name type="scientific">Lophiotrema nucula</name>
    <dbReference type="NCBI Taxonomy" id="690887"/>
    <lineage>
        <taxon>Eukaryota</taxon>
        <taxon>Fungi</taxon>
        <taxon>Dikarya</taxon>
        <taxon>Ascomycota</taxon>
        <taxon>Pezizomycotina</taxon>
        <taxon>Dothideomycetes</taxon>
        <taxon>Pleosporomycetidae</taxon>
        <taxon>Pleosporales</taxon>
        <taxon>Lophiotremataceae</taxon>
        <taxon>Lophiotrema</taxon>
    </lineage>
</organism>
<dbReference type="SUPFAM" id="SSF48403">
    <property type="entry name" value="Ankyrin repeat"/>
    <property type="match status" value="1"/>
</dbReference>
<feature type="compositionally biased region" description="Acidic residues" evidence="4">
    <location>
        <begin position="462"/>
        <end position="475"/>
    </location>
</feature>
<feature type="region of interest" description="Disordered" evidence="4">
    <location>
        <begin position="443"/>
        <end position="487"/>
    </location>
</feature>
<keyword evidence="6" id="KW-1185">Reference proteome</keyword>
<keyword evidence="2 3" id="KW-0040">ANK repeat</keyword>
<evidence type="ECO:0000313" key="5">
    <source>
        <dbReference type="EMBL" id="KAF2118044.1"/>
    </source>
</evidence>
<dbReference type="Pfam" id="PF12796">
    <property type="entry name" value="Ank_2"/>
    <property type="match status" value="1"/>
</dbReference>
<name>A0A6A5ZG15_9PLEO</name>
<feature type="repeat" description="ANK" evidence="3">
    <location>
        <begin position="316"/>
        <end position="341"/>
    </location>
</feature>
<dbReference type="AlphaFoldDB" id="A0A6A5ZG15"/>
<dbReference type="InterPro" id="IPR002110">
    <property type="entry name" value="Ankyrin_rpt"/>
</dbReference>
<dbReference type="Proteomes" id="UP000799770">
    <property type="component" value="Unassembled WGS sequence"/>
</dbReference>
<dbReference type="OrthoDB" id="366390at2759"/>
<dbReference type="InterPro" id="IPR036770">
    <property type="entry name" value="Ankyrin_rpt-contain_sf"/>
</dbReference>
<accession>A0A6A5ZG15</accession>
<evidence type="ECO:0000256" key="4">
    <source>
        <dbReference type="SAM" id="MobiDB-lite"/>
    </source>
</evidence>
<evidence type="ECO:0000256" key="1">
    <source>
        <dbReference type="ARBA" id="ARBA00022737"/>
    </source>
</evidence>
<sequence>MALTDLPPEIFGDIIARYVAKAGIVEAWKLRPLCKAFLGYIEIEILAKTSAAALPRKGDIDGHEILVRGVLSLFRRRPSRLAIFLQKSANNIIEAAGENSRVRLEHPKEALFKACIKKHGRPAAILCILEEDSQYSQQVDDLGGQSVDTAAAAALGFDSVLKSLISDDDSLLEVDTLAFGTPLHAAVGANQIDTVKVICMLYEQRDSTTTNVAYRSALDSEIPFAIRLDNERIAGILVYQYVQKSWMKEATLRNWLCQAAAHGNLAIVDSLLLHGHNLTRKTLREVWECAVKDERLLILRRFWNAGLVSPSKMLSDTECALSIAVRHGKIEIVEMLLQNGAYPDGAPLPAEPEKAARRPLYKAFCKGNADLVVLLLKYGANPYHAELDHHLHTPHKFGNRNKEIMELIQLALKTTAKPVKLSQAYSLQASDVPILPSFLGTRPSRASMDVDEDENNNGSGDGNEDENESGTEAENEAEHESGIKDGMESASWIPAAFSYIRHLFKD</sequence>
<dbReference type="EMBL" id="ML977318">
    <property type="protein sequence ID" value="KAF2118044.1"/>
    <property type="molecule type" value="Genomic_DNA"/>
</dbReference>
<evidence type="ECO:0000313" key="6">
    <source>
        <dbReference type="Proteomes" id="UP000799770"/>
    </source>
</evidence>
<protein>
    <submittedName>
        <fullName evidence="5">Uncharacterized protein</fullName>
    </submittedName>
</protein>
<gene>
    <name evidence="5" type="ORF">BDV96DRAFT_597893</name>
</gene>
<reference evidence="5" key="1">
    <citation type="journal article" date="2020" name="Stud. Mycol.">
        <title>101 Dothideomycetes genomes: a test case for predicting lifestyles and emergence of pathogens.</title>
        <authorList>
            <person name="Haridas S."/>
            <person name="Albert R."/>
            <person name="Binder M."/>
            <person name="Bloem J."/>
            <person name="Labutti K."/>
            <person name="Salamov A."/>
            <person name="Andreopoulos B."/>
            <person name="Baker S."/>
            <person name="Barry K."/>
            <person name="Bills G."/>
            <person name="Bluhm B."/>
            <person name="Cannon C."/>
            <person name="Castanera R."/>
            <person name="Culley D."/>
            <person name="Daum C."/>
            <person name="Ezra D."/>
            <person name="Gonzalez J."/>
            <person name="Henrissat B."/>
            <person name="Kuo A."/>
            <person name="Liang C."/>
            <person name="Lipzen A."/>
            <person name="Lutzoni F."/>
            <person name="Magnuson J."/>
            <person name="Mondo S."/>
            <person name="Nolan M."/>
            <person name="Ohm R."/>
            <person name="Pangilinan J."/>
            <person name="Park H.-J."/>
            <person name="Ramirez L."/>
            <person name="Alfaro M."/>
            <person name="Sun H."/>
            <person name="Tritt A."/>
            <person name="Yoshinaga Y."/>
            <person name="Zwiers L.-H."/>
            <person name="Turgeon B."/>
            <person name="Goodwin S."/>
            <person name="Spatafora J."/>
            <person name="Crous P."/>
            <person name="Grigoriev I."/>
        </authorList>
    </citation>
    <scope>NUCLEOTIDE SEQUENCE</scope>
    <source>
        <strain evidence="5">CBS 627.86</strain>
    </source>
</reference>
<evidence type="ECO:0000256" key="3">
    <source>
        <dbReference type="PROSITE-ProRule" id="PRU00023"/>
    </source>
</evidence>
<evidence type="ECO:0000256" key="2">
    <source>
        <dbReference type="ARBA" id="ARBA00023043"/>
    </source>
</evidence>
<dbReference type="SMART" id="SM00248">
    <property type="entry name" value="ANK"/>
    <property type="match status" value="4"/>
</dbReference>